<feature type="domain" description="TonB-dependent receptor plug" evidence="3">
    <location>
        <begin position="153"/>
        <end position="263"/>
    </location>
</feature>
<dbReference type="SUPFAM" id="SSF49464">
    <property type="entry name" value="Carboxypeptidase regulatory domain-like"/>
    <property type="match status" value="1"/>
</dbReference>
<reference evidence="4 5" key="1">
    <citation type="submission" date="2018-04" db="EMBL/GenBank/DDBJ databases">
        <title>Pedobacter chongqingensis sp. nov., isolated from a rottenly hemp rope.</title>
        <authorList>
            <person name="Cai Y."/>
        </authorList>
    </citation>
    <scope>NUCLEOTIDE SEQUENCE [LARGE SCALE GENOMIC DNA]</scope>
    <source>
        <strain evidence="4 5">FJ4-8</strain>
    </source>
</reference>
<dbReference type="OrthoDB" id="9768177at2"/>
<protein>
    <submittedName>
        <fullName evidence="4">TonB-dependent receptor</fullName>
    </submittedName>
</protein>
<keyword evidence="1" id="KW-0813">Transport</keyword>
<keyword evidence="4" id="KW-0675">Receptor</keyword>
<dbReference type="InterPro" id="IPR008969">
    <property type="entry name" value="CarboxyPept-like_regulatory"/>
</dbReference>
<keyword evidence="1 2" id="KW-0472">Membrane</keyword>
<dbReference type="FunFam" id="2.170.130.10:FF:000003">
    <property type="entry name" value="SusC/RagA family TonB-linked outer membrane protein"/>
    <property type="match status" value="1"/>
</dbReference>
<name>A0A2U2PKQ5_9SPHI</name>
<dbReference type="NCBIfam" id="TIGR04057">
    <property type="entry name" value="SusC_RagA_signa"/>
    <property type="match status" value="1"/>
</dbReference>
<comment type="caution">
    <text evidence="4">The sequence shown here is derived from an EMBL/GenBank/DDBJ whole genome shotgun (WGS) entry which is preliminary data.</text>
</comment>
<dbReference type="SUPFAM" id="SSF56935">
    <property type="entry name" value="Porins"/>
    <property type="match status" value="1"/>
</dbReference>
<keyword evidence="1 2" id="KW-0812">Transmembrane</keyword>
<dbReference type="RefSeq" id="WP_109414793.1">
    <property type="nucleotide sequence ID" value="NZ_QEAS01000003.1"/>
</dbReference>
<dbReference type="Proteomes" id="UP000245647">
    <property type="component" value="Unassembled WGS sequence"/>
</dbReference>
<evidence type="ECO:0000259" key="3">
    <source>
        <dbReference type="Pfam" id="PF07715"/>
    </source>
</evidence>
<proteinExistence type="inferred from homology"/>
<comment type="similarity">
    <text evidence="1">Belongs to the TonB-dependent receptor family.</text>
</comment>
<dbReference type="AlphaFoldDB" id="A0A2U2PKQ5"/>
<dbReference type="PROSITE" id="PS52016">
    <property type="entry name" value="TONB_DEPENDENT_REC_3"/>
    <property type="match status" value="1"/>
</dbReference>
<dbReference type="InterPro" id="IPR023996">
    <property type="entry name" value="TonB-dep_OMP_SusC/RagA"/>
</dbReference>
<organism evidence="4 5">
    <name type="scientific">Pararcticibacter amylolyticus</name>
    <dbReference type="NCBI Taxonomy" id="2173175"/>
    <lineage>
        <taxon>Bacteria</taxon>
        <taxon>Pseudomonadati</taxon>
        <taxon>Bacteroidota</taxon>
        <taxon>Sphingobacteriia</taxon>
        <taxon>Sphingobacteriales</taxon>
        <taxon>Sphingobacteriaceae</taxon>
        <taxon>Pararcticibacter</taxon>
    </lineage>
</organism>
<dbReference type="GO" id="GO:0009279">
    <property type="term" value="C:cell outer membrane"/>
    <property type="evidence" value="ECO:0007669"/>
    <property type="project" value="UniProtKB-SubCell"/>
</dbReference>
<feature type="transmembrane region" description="Helical" evidence="2">
    <location>
        <begin position="40"/>
        <end position="61"/>
    </location>
</feature>
<dbReference type="Pfam" id="PF07715">
    <property type="entry name" value="Plug"/>
    <property type="match status" value="1"/>
</dbReference>
<dbReference type="NCBIfam" id="TIGR04056">
    <property type="entry name" value="OMP_RagA_SusC"/>
    <property type="match status" value="1"/>
</dbReference>
<comment type="subcellular location">
    <subcellularLocation>
        <location evidence="1">Cell outer membrane</location>
        <topology evidence="1">Multi-pass membrane protein</topology>
    </subcellularLocation>
</comment>
<evidence type="ECO:0000313" key="5">
    <source>
        <dbReference type="Proteomes" id="UP000245647"/>
    </source>
</evidence>
<dbReference type="InterPro" id="IPR023997">
    <property type="entry name" value="TonB-dep_OMP_SusC/RagA_CS"/>
</dbReference>
<dbReference type="EMBL" id="QEAS01000003">
    <property type="protein sequence ID" value="PWG81852.1"/>
    <property type="molecule type" value="Genomic_DNA"/>
</dbReference>
<keyword evidence="1" id="KW-1134">Transmembrane beta strand</keyword>
<dbReference type="InterPro" id="IPR039426">
    <property type="entry name" value="TonB-dep_rcpt-like"/>
</dbReference>
<dbReference type="InterPro" id="IPR037066">
    <property type="entry name" value="Plug_dom_sf"/>
</dbReference>
<keyword evidence="1" id="KW-0998">Cell outer membrane</keyword>
<evidence type="ECO:0000256" key="1">
    <source>
        <dbReference type="PROSITE-ProRule" id="PRU01360"/>
    </source>
</evidence>
<dbReference type="InterPro" id="IPR012910">
    <property type="entry name" value="Plug_dom"/>
</dbReference>
<evidence type="ECO:0000313" key="4">
    <source>
        <dbReference type="EMBL" id="PWG81852.1"/>
    </source>
</evidence>
<keyword evidence="2" id="KW-1133">Transmembrane helix</keyword>
<accession>A0A2U2PKQ5</accession>
<sequence>MNKLLFFVQNLTHDSEYDSDMNVIPEGPVKAGRPGITQLFFKKAVVIFFFLYCTLPVSLFAQRQVTGKVTAENAPLPNVTVLVKGGKATRTDVNGHFTINVQEDAVLVFSYIGFVTQEIKAGGRSVINVELKLSASQLNDVVIVGYGKQKLPTVTGAVGTITSKELTQTPVANITNMLVGRTAGLSSVQASGEPGLNTTTIRIRGIATLNGQDPLIVIDGIQQPAENPYTILNAIDPNEVETISVLKDASATAVYGIRGANGVIILTTKRGKLNKPQFNFTFNQGFTKAASLFQTLNSYQFASLRNEAIHNAQSAGDHSYDNLLFSDDELWKFQNNRDYTPTEVDAMANLSDEQKTALKNSPALYYTSHNYYKDQFSGTGMQGQYNLNISGGTSKVRYFTSLGYFNQDGILSNTSYGGADNNPTFKRYNFRSNFDVDVMKNFQLSFNIGGQSSINKVAGSGSASDFANRYQAIIQNILENSPFSGPGIVDGHLVTGFIGTGGDPTNPLGSKGGSGYTPLAQLLTGGSRTMYTTTLSTVVNLKHTMGYLTKGLESHISVAYDDSYAKGFQRTNSVPQYSAMRDPSDPAKIVFIGGQINPASTSDNQGNSSWRKLYLEAAVNYNNSFGPHNVSGLILANAQRYTSNGQAFNTPSGLMGFVSRATYNFKERYLAEFNLGVNGTENFEKSKRFGFFPAVSAGWIASNEAFFSENDWLTWVKFRGSYGEVGNDQIGGRRYLYLPNTWSVTSSGYYFGNSDGSSNNPYYAGASEAALGNPGVTWERAQKLNLSADLRFIKDKLFLTGSYFREKRNNILVTSGIIPATYGVPQSSTPPLNLGRVSNQGFEIESGWDDKIGSFSYFIKGNYSFAKNKIEYQAEAPYPFEWMNSTGYAIGQYKGLLTNGFYNTTEELNNRPYNKYGNNARLGDLKFKDVNGDAIIDEKDLVPIGYSNLPQVSFNLSLGFSYKGFDVSALFIGTDRGSFPQFGYILSTPFAKNVGEVLQYAYDGRWTQEKYANGEPIYYPSLSFSGGQSNNAVLSDFWLKSNNFRRLKNLEIGYSFNHSSFLNRANIKGVRIYANGNNLFTWGSGLIDGIDPEQADTGKNSMGYLFPLTRTYNFGLNVQF</sequence>
<evidence type="ECO:0000256" key="2">
    <source>
        <dbReference type="SAM" id="Phobius"/>
    </source>
</evidence>
<keyword evidence="5" id="KW-1185">Reference proteome</keyword>
<gene>
    <name evidence="4" type="ORF">DDR33_05735</name>
</gene>
<dbReference type="Pfam" id="PF13715">
    <property type="entry name" value="CarbopepD_reg_2"/>
    <property type="match status" value="1"/>
</dbReference>
<dbReference type="Gene3D" id="2.170.130.10">
    <property type="entry name" value="TonB-dependent receptor, plug domain"/>
    <property type="match status" value="1"/>
</dbReference>